<protein>
    <submittedName>
        <fullName evidence="4">4-hydroxythreonine-4-phosphate dehydrogenase</fullName>
    </submittedName>
</protein>
<reference evidence="4 5" key="1">
    <citation type="submission" date="2018-08" db="EMBL/GenBank/DDBJ databases">
        <title>Sphingobium sp. EO9.</title>
        <authorList>
            <person name="Park Y."/>
            <person name="Kim K.H."/>
            <person name="Jeon C.O."/>
        </authorList>
    </citation>
    <scope>NUCLEOTIDE SEQUENCE [LARGE SCALE GENOMIC DNA]</scope>
    <source>
        <strain evidence="4 5">EO9</strain>
    </source>
</reference>
<dbReference type="InterPro" id="IPR005255">
    <property type="entry name" value="PdxA_fam"/>
</dbReference>
<evidence type="ECO:0000256" key="3">
    <source>
        <dbReference type="ARBA" id="ARBA00023027"/>
    </source>
</evidence>
<dbReference type="Proteomes" id="UP000283469">
    <property type="component" value="Unassembled WGS sequence"/>
</dbReference>
<comment type="caution">
    <text evidence="4">The sequence shown here is derived from an EMBL/GenBank/DDBJ whole genome shotgun (WGS) entry which is preliminary data.</text>
</comment>
<dbReference type="Gene3D" id="3.40.718.10">
    <property type="entry name" value="Isopropylmalate Dehydrogenase"/>
    <property type="match status" value="1"/>
</dbReference>
<dbReference type="GO" id="GO:0046872">
    <property type="term" value="F:metal ion binding"/>
    <property type="evidence" value="ECO:0007669"/>
    <property type="project" value="UniProtKB-KW"/>
</dbReference>
<dbReference type="Pfam" id="PF04166">
    <property type="entry name" value="PdxA"/>
    <property type="match status" value="1"/>
</dbReference>
<dbReference type="GO" id="GO:0016491">
    <property type="term" value="F:oxidoreductase activity"/>
    <property type="evidence" value="ECO:0007669"/>
    <property type="project" value="UniProtKB-KW"/>
</dbReference>
<dbReference type="AlphaFoldDB" id="A0A418YP28"/>
<accession>A0A418YP28</accession>
<dbReference type="PANTHER" id="PTHR30004">
    <property type="entry name" value="4-HYDROXYTHREONINE-4-PHOSPHATE DEHYDROGENASE"/>
    <property type="match status" value="1"/>
</dbReference>
<name>A0A418YP28_9SPHN</name>
<dbReference type="PANTHER" id="PTHR30004:SF6">
    <property type="entry name" value="D-THREONATE 4-PHOSPHATE DEHYDROGENASE"/>
    <property type="match status" value="1"/>
</dbReference>
<dbReference type="SUPFAM" id="SSF53659">
    <property type="entry name" value="Isocitrate/Isopropylmalate dehydrogenase-like"/>
    <property type="match status" value="1"/>
</dbReference>
<evidence type="ECO:0000256" key="1">
    <source>
        <dbReference type="ARBA" id="ARBA00022723"/>
    </source>
</evidence>
<gene>
    <name evidence="4" type="ORF">D0Z70_17480</name>
</gene>
<dbReference type="OrthoDB" id="9801783at2"/>
<keyword evidence="2" id="KW-0560">Oxidoreductase</keyword>
<keyword evidence="3" id="KW-0520">NAD</keyword>
<proteinExistence type="predicted"/>
<sequence>MSTASNRLMVSSGPRPVVGTLIGDPAGIGPEVVVKALASGLVHDESVPVLVGSAAAVERAVDFTGVKARVRIMRSFEMPSDDRGVIDVIDTGALPAGFLPLGEDTEAAGHATAEWLDQLDALARDGSFAATIMGPISTGSLKMAGKLDKVISPTPGESYLVLLTGPLRVAHLTDHMPLRQVIDVITADLVARAIGQVNDAMRSWGITHPRIVVAGLNPHAMGDEERLSIAPGVEQAKAMGIAVEGPVAPDSVFRQCIEGRYDMVLAMFHDQGHIAVKTWGFSGNCVIMMGPPYLHMSVAHGTAYDIVGTGKADSSMMLSAMRICGQLASGQGFGGETK</sequence>
<evidence type="ECO:0000313" key="5">
    <source>
        <dbReference type="Proteomes" id="UP000283469"/>
    </source>
</evidence>
<dbReference type="GO" id="GO:0051287">
    <property type="term" value="F:NAD binding"/>
    <property type="evidence" value="ECO:0007669"/>
    <property type="project" value="InterPro"/>
</dbReference>
<evidence type="ECO:0000313" key="4">
    <source>
        <dbReference type="EMBL" id="RJG53025.1"/>
    </source>
</evidence>
<keyword evidence="5" id="KW-1185">Reference proteome</keyword>
<dbReference type="EMBL" id="QVRA01000019">
    <property type="protein sequence ID" value="RJG53025.1"/>
    <property type="molecule type" value="Genomic_DNA"/>
</dbReference>
<organism evidence="4 5">
    <name type="scientific">Sphingobium terrigena</name>
    <dbReference type="NCBI Taxonomy" id="2304063"/>
    <lineage>
        <taxon>Bacteria</taxon>
        <taxon>Pseudomonadati</taxon>
        <taxon>Pseudomonadota</taxon>
        <taxon>Alphaproteobacteria</taxon>
        <taxon>Sphingomonadales</taxon>
        <taxon>Sphingomonadaceae</taxon>
        <taxon>Sphingobium</taxon>
    </lineage>
</organism>
<keyword evidence="1" id="KW-0479">Metal-binding</keyword>
<evidence type="ECO:0000256" key="2">
    <source>
        <dbReference type="ARBA" id="ARBA00023002"/>
    </source>
</evidence>